<dbReference type="InterPro" id="IPR039325">
    <property type="entry name" value="NDX"/>
</dbReference>
<gene>
    <name evidence="2" type="ORF">SI7747_01000784</name>
</gene>
<dbReference type="GO" id="GO:0009908">
    <property type="term" value="P:flower development"/>
    <property type="evidence" value="ECO:0007669"/>
    <property type="project" value="InterPro"/>
</dbReference>
<keyword evidence="3" id="KW-1185">Reference proteome</keyword>
<dbReference type="PANTHER" id="PTHR35743">
    <property type="entry name" value="NODULIN HOMEOBOX"/>
    <property type="match status" value="1"/>
</dbReference>
<dbReference type="InterPro" id="IPR057287">
    <property type="entry name" value="Ndx_N"/>
</dbReference>
<dbReference type="Pfam" id="PF25246">
    <property type="entry name" value="Nodulin_N"/>
    <property type="match status" value="1"/>
</dbReference>
<reference evidence="2 3" key="1">
    <citation type="submission" date="2019-12" db="EMBL/GenBank/DDBJ databases">
        <authorList>
            <person name="Scholz U."/>
            <person name="Mascher M."/>
            <person name="Fiebig A."/>
        </authorList>
    </citation>
    <scope>NUCLEOTIDE SEQUENCE</scope>
</reference>
<dbReference type="AlphaFoldDB" id="A0A7I8I9R0"/>
<feature type="domain" description="Nodulin homeobox N-terminal" evidence="1">
    <location>
        <begin position="14"/>
        <end position="533"/>
    </location>
</feature>
<protein>
    <recommendedName>
        <fullName evidence="1">Nodulin homeobox N-terminal domain-containing protein</fullName>
    </recommendedName>
</protein>
<dbReference type="EMBL" id="LR743588">
    <property type="protein sequence ID" value="CAA2614400.1"/>
    <property type="molecule type" value="Genomic_DNA"/>
</dbReference>
<evidence type="ECO:0000313" key="2">
    <source>
        <dbReference type="EMBL" id="CAA2614400.1"/>
    </source>
</evidence>
<dbReference type="EMBL" id="CACRZD030000001">
    <property type="protein sequence ID" value="CAA6654194.1"/>
    <property type="molecule type" value="Genomic_DNA"/>
</dbReference>
<dbReference type="Proteomes" id="UP001189122">
    <property type="component" value="Unassembled WGS sequence"/>
</dbReference>
<proteinExistence type="predicted"/>
<sequence>MARCAEEPGAYADQSINLVLAVEELNGLSSLELGKLLKESENSVVHISKDGSLVQIDVEKLASSLPLHLIAVLLSNGGGDLIYFLRGMRLLHSLSDLASRHVRLEQILLEEVKVTEQVLDLVFYLLLVLASYGQENSVAAAVPFLHSTLVACSLHLLSMLISSQWQDLIQVLLAHPKVDVFMDVAFDAVHVDIRFLSAKLSALNNDVLTYKAPTEKIVKHICYQCEASLQFILSLCQQKIFRDRILSNKELCRNGGILSLARKILNLNVPQCFRDSSDIMAAISRQKSKVLSILCEAENVSYLDEVAGSQKSMDLAKSVVLEILDLLKAAFGSEAKQSTHFLGKTDPKGLVILNSMRLADIFSDDSNFRSFFMANITKVLAEILAMPHEEFCSSWCSTDVPMTEEDVILEYDPFAASGTALSFSIGGSDSPFEEPILLSEPNFACPPGSLSSVPPISYAQQRISYLVKIIANLHCFVPNICEEEEKYLFLNKFLECVHAVSPNLPSDAPVNDDLQRAATIRKNLGSLSDYAVSLIPNLLNDEDVQLLSDFYKQLLQSIPSSSVEDYAHIICHFCMFYNIISKLELSQTLERGGKFLLRGKDGGRTVHCGRGNVQHARTTASSSSSSSLLVSSGSFPVSVLCVSWWEQGLKKVPVGWGSAPTWILVFFVLPLLSFPVSTPLSLVEDEERRVPLPIG</sequence>
<organism evidence="2">
    <name type="scientific">Spirodela intermedia</name>
    <name type="common">Intermediate duckweed</name>
    <dbReference type="NCBI Taxonomy" id="51605"/>
    <lineage>
        <taxon>Eukaryota</taxon>
        <taxon>Viridiplantae</taxon>
        <taxon>Streptophyta</taxon>
        <taxon>Embryophyta</taxon>
        <taxon>Tracheophyta</taxon>
        <taxon>Spermatophyta</taxon>
        <taxon>Magnoliopsida</taxon>
        <taxon>Liliopsida</taxon>
        <taxon>Araceae</taxon>
        <taxon>Lemnoideae</taxon>
        <taxon>Spirodela</taxon>
    </lineage>
</organism>
<evidence type="ECO:0000313" key="3">
    <source>
        <dbReference type="Proteomes" id="UP001189122"/>
    </source>
</evidence>
<evidence type="ECO:0000259" key="1">
    <source>
        <dbReference type="Pfam" id="PF25246"/>
    </source>
</evidence>
<dbReference type="GO" id="GO:0003697">
    <property type="term" value="F:single-stranded DNA binding"/>
    <property type="evidence" value="ECO:0007669"/>
    <property type="project" value="InterPro"/>
</dbReference>
<name>A0A7I8I9R0_SPIIN</name>
<accession>A0A7I8I9R0</accession>
<dbReference type="PANTHER" id="PTHR35743:SF1">
    <property type="entry name" value="NODULIN HOMEOBOX"/>
    <property type="match status" value="1"/>
</dbReference>